<keyword evidence="10" id="KW-1185">Reference proteome</keyword>
<dbReference type="InterPro" id="IPR000524">
    <property type="entry name" value="Tscrpt_reg_HTH_GntR"/>
</dbReference>
<protein>
    <submittedName>
        <fullName evidence="9">PLP-dependent aminotransferase family protein</fullName>
    </submittedName>
</protein>
<comment type="cofactor">
    <cofactor evidence="1">
        <name>pyridoxal 5'-phosphate</name>
        <dbReference type="ChEBI" id="CHEBI:597326"/>
    </cofactor>
</comment>
<dbReference type="Proteomes" id="UP000640930">
    <property type="component" value="Unassembled WGS sequence"/>
</dbReference>
<dbReference type="InterPro" id="IPR015421">
    <property type="entry name" value="PyrdxlP-dep_Trfase_major"/>
</dbReference>
<gene>
    <name evidence="9" type="ORF">H9636_04900</name>
</gene>
<name>A0ABR8XAQ2_9BACL</name>
<keyword evidence="7" id="KW-0804">Transcription</keyword>
<evidence type="ECO:0000259" key="8">
    <source>
        <dbReference type="PROSITE" id="PS50949"/>
    </source>
</evidence>
<dbReference type="InterPro" id="IPR036390">
    <property type="entry name" value="WH_DNA-bd_sf"/>
</dbReference>
<dbReference type="Gene3D" id="3.40.640.10">
    <property type="entry name" value="Type I PLP-dependent aspartate aminotransferase-like (Major domain)"/>
    <property type="match status" value="1"/>
</dbReference>
<evidence type="ECO:0000313" key="9">
    <source>
        <dbReference type="EMBL" id="MBD8025991.1"/>
    </source>
</evidence>
<evidence type="ECO:0000256" key="3">
    <source>
        <dbReference type="ARBA" id="ARBA00022576"/>
    </source>
</evidence>
<dbReference type="InterPro" id="IPR004839">
    <property type="entry name" value="Aminotransferase_I/II_large"/>
</dbReference>
<dbReference type="Pfam" id="PF00155">
    <property type="entry name" value="Aminotran_1_2"/>
    <property type="match status" value="1"/>
</dbReference>
<organism evidence="9 10">
    <name type="scientific">Ureibacillus galli</name>
    <dbReference type="NCBI Taxonomy" id="2762222"/>
    <lineage>
        <taxon>Bacteria</taxon>
        <taxon>Bacillati</taxon>
        <taxon>Bacillota</taxon>
        <taxon>Bacilli</taxon>
        <taxon>Bacillales</taxon>
        <taxon>Caryophanaceae</taxon>
        <taxon>Ureibacillus</taxon>
    </lineage>
</organism>
<proteinExistence type="inferred from homology"/>
<dbReference type="SUPFAM" id="SSF46785">
    <property type="entry name" value="Winged helix' DNA-binding domain"/>
    <property type="match status" value="1"/>
</dbReference>
<dbReference type="GO" id="GO:0008483">
    <property type="term" value="F:transaminase activity"/>
    <property type="evidence" value="ECO:0007669"/>
    <property type="project" value="UniProtKB-KW"/>
</dbReference>
<evidence type="ECO:0000256" key="1">
    <source>
        <dbReference type="ARBA" id="ARBA00001933"/>
    </source>
</evidence>
<accession>A0ABR8XAQ2</accession>
<keyword evidence="3 9" id="KW-0808">Transferase</keyword>
<dbReference type="InterPro" id="IPR051446">
    <property type="entry name" value="HTH_trans_reg/aminotransferase"/>
</dbReference>
<feature type="domain" description="HTH gntR-type" evidence="8">
    <location>
        <begin position="11"/>
        <end position="79"/>
    </location>
</feature>
<keyword evidence="6" id="KW-0238">DNA-binding</keyword>
<sequence length="453" mass="52274">MELQIIFSTDEPKYMAIYKQVKKQVLTNVIHAHEQLPPKRLLATQLNVSIQTVQTAYEQLISEGFIYTIERNGYYVSEVEFPYSFEDSFEPIVEIEENENPTISFRNGQVDADYFPFSVWMKYVKEYIHADIMPNAKWQGEAILRNQIARYIRKAKGIHCQPKQIFIFNGTQQQLKVLSQFLKPTAVGIENPGFHRVYYTWKQSRLEPTLVPVDEQGCTVPTVPLDLLYTTPAHQFPKGTIMSITRKGELLQWAAAHQSYIIEDDYDAEFRYKGNPIPPLAQLDYEERVIYFGSFSKTTIPSIRMSYMILPMHLVDSFEQFMQFEKSMISRLDQVVLAHFMKDGHFEKHIAKMRKLYSEKRQHLIDEIKTRLGDEFIITGDDAGLHIVLHLPDYLTEQQALQKANLVGVTVDAYSQFDQAGESSNKVVIGYGALSLEEISQGITAIAKVWKSK</sequence>
<comment type="similarity">
    <text evidence="2">In the C-terminal section; belongs to the class-I pyridoxal-phosphate-dependent aminotransferase family.</text>
</comment>
<dbReference type="SMART" id="SM00345">
    <property type="entry name" value="HTH_GNTR"/>
    <property type="match status" value="1"/>
</dbReference>
<dbReference type="PROSITE" id="PS50949">
    <property type="entry name" value="HTH_GNTR"/>
    <property type="match status" value="1"/>
</dbReference>
<dbReference type="CDD" id="cd00609">
    <property type="entry name" value="AAT_like"/>
    <property type="match status" value="1"/>
</dbReference>
<dbReference type="Pfam" id="PF00392">
    <property type="entry name" value="GntR"/>
    <property type="match status" value="1"/>
</dbReference>
<evidence type="ECO:0000256" key="5">
    <source>
        <dbReference type="ARBA" id="ARBA00023015"/>
    </source>
</evidence>
<evidence type="ECO:0000256" key="2">
    <source>
        <dbReference type="ARBA" id="ARBA00005384"/>
    </source>
</evidence>
<dbReference type="Gene3D" id="1.10.10.10">
    <property type="entry name" value="Winged helix-like DNA-binding domain superfamily/Winged helix DNA-binding domain"/>
    <property type="match status" value="1"/>
</dbReference>
<dbReference type="InterPro" id="IPR015424">
    <property type="entry name" value="PyrdxlP-dep_Trfase"/>
</dbReference>
<keyword evidence="5" id="KW-0805">Transcription regulation</keyword>
<dbReference type="RefSeq" id="WP_191706506.1">
    <property type="nucleotide sequence ID" value="NZ_JACSQA010000004.1"/>
</dbReference>
<dbReference type="PANTHER" id="PTHR46577">
    <property type="entry name" value="HTH-TYPE TRANSCRIPTIONAL REGULATORY PROTEIN GABR"/>
    <property type="match status" value="1"/>
</dbReference>
<evidence type="ECO:0000256" key="7">
    <source>
        <dbReference type="ARBA" id="ARBA00023163"/>
    </source>
</evidence>
<evidence type="ECO:0000313" key="10">
    <source>
        <dbReference type="Proteomes" id="UP000640930"/>
    </source>
</evidence>
<dbReference type="SUPFAM" id="SSF53383">
    <property type="entry name" value="PLP-dependent transferases"/>
    <property type="match status" value="1"/>
</dbReference>
<evidence type="ECO:0000256" key="4">
    <source>
        <dbReference type="ARBA" id="ARBA00022898"/>
    </source>
</evidence>
<evidence type="ECO:0000256" key="6">
    <source>
        <dbReference type="ARBA" id="ARBA00023125"/>
    </source>
</evidence>
<dbReference type="EMBL" id="JACSQA010000004">
    <property type="protein sequence ID" value="MBD8025991.1"/>
    <property type="molecule type" value="Genomic_DNA"/>
</dbReference>
<dbReference type="PANTHER" id="PTHR46577:SF1">
    <property type="entry name" value="HTH-TYPE TRANSCRIPTIONAL REGULATORY PROTEIN GABR"/>
    <property type="match status" value="1"/>
</dbReference>
<keyword evidence="3 9" id="KW-0032">Aminotransferase</keyword>
<dbReference type="InterPro" id="IPR036388">
    <property type="entry name" value="WH-like_DNA-bd_sf"/>
</dbReference>
<keyword evidence="4" id="KW-0663">Pyridoxal phosphate</keyword>
<reference evidence="9 10" key="1">
    <citation type="submission" date="2020-08" db="EMBL/GenBank/DDBJ databases">
        <title>A Genomic Blueprint of the Chicken Gut Microbiome.</title>
        <authorList>
            <person name="Gilroy R."/>
            <person name="Ravi A."/>
            <person name="Getino M."/>
            <person name="Pursley I."/>
            <person name="Horton D.L."/>
            <person name="Alikhan N.-F."/>
            <person name="Baker D."/>
            <person name="Gharbi K."/>
            <person name="Hall N."/>
            <person name="Watson M."/>
            <person name="Adriaenssens E.M."/>
            <person name="Foster-Nyarko E."/>
            <person name="Jarju S."/>
            <person name="Secka A."/>
            <person name="Antonio M."/>
            <person name="Oren A."/>
            <person name="Chaudhuri R."/>
            <person name="La Ragione R.M."/>
            <person name="Hildebrand F."/>
            <person name="Pallen M.J."/>
        </authorList>
    </citation>
    <scope>NUCLEOTIDE SEQUENCE [LARGE SCALE GENOMIC DNA]</scope>
    <source>
        <strain evidence="9 10">Re31</strain>
    </source>
</reference>
<dbReference type="CDD" id="cd07377">
    <property type="entry name" value="WHTH_GntR"/>
    <property type="match status" value="1"/>
</dbReference>
<comment type="caution">
    <text evidence="9">The sequence shown here is derived from an EMBL/GenBank/DDBJ whole genome shotgun (WGS) entry which is preliminary data.</text>
</comment>